<dbReference type="RefSeq" id="WP_341408890.1">
    <property type="nucleotide sequence ID" value="NZ_JBBUTH010000001.1"/>
</dbReference>
<sequence>MSSSIYCSRFRRGDPHPFPEAALAVLSRPAIDAPTVCASGPGTVDPWFEHMTMSRLEGGGCFAVTLSRPSNAQDLLEALLALLRLEGTVAYAPGSPLVSGHATTAAHLPASMIEAIGEPMLVTAAPEVSAALFGNTPSEA</sequence>
<gene>
    <name evidence="1" type="ORF">AACH10_03110</name>
</gene>
<organism evidence="1 2">
    <name type="scientific">Pseudaquabacterium inlustre</name>
    <dbReference type="NCBI Taxonomy" id="2984192"/>
    <lineage>
        <taxon>Bacteria</taxon>
        <taxon>Pseudomonadati</taxon>
        <taxon>Pseudomonadota</taxon>
        <taxon>Betaproteobacteria</taxon>
        <taxon>Burkholderiales</taxon>
        <taxon>Sphaerotilaceae</taxon>
        <taxon>Pseudaquabacterium</taxon>
    </lineage>
</organism>
<evidence type="ECO:0000313" key="2">
    <source>
        <dbReference type="Proteomes" id="UP001365405"/>
    </source>
</evidence>
<dbReference type="Proteomes" id="UP001365405">
    <property type="component" value="Unassembled WGS sequence"/>
</dbReference>
<keyword evidence="2" id="KW-1185">Reference proteome</keyword>
<reference evidence="1 2" key="1">
    <citation type="submission" date="2024-04" db="EMBL/GenBank/DDBJ databases">
        <title>Novel species of the genus Ideonella isolated from streams.</title>
        <authorList>
            <person name="Lu H."/>
        </authorList>
    </citation>
    <scope>NUCLEOTIDE SEQUENCE [LARGE SCALE GENOMIC DNA]</scope>
    <source>
        <strain evidence="1 2">DXS22W</strain>
    </source>
</reference>
<dbReference type="EMBL" id="JBBUTH010000001">
    <property type="protein sequence ID" value="MEK8049219.1"/>
    <property type="molecule type" value="Genomic_DNA"/>
</dbReference>
<proteinExistence type="predicted"/>
<comment type="caution">
    <text evidence="1">The sequence shown here is derived from an EMBL/GenBank/DDBJ whole genome shotgun (WGS) entry which is preliminary data.</text>
</comment>
<accession>A0ABU9CET6</accession>
<protein>
    <submittedName>
        <fullName evidence="1">Uncharacterized protein</fullName>
    </submittedName>
</protein>
<evidence type="ECO:0000313" key="1">
    <source>
        <dbReference type="EMBL" id="MEK8049219.1"/>
    </source>
</evidence>
<name>A0ABU9CET6_9BURK</name>